<organism evidence="1 2">
    <name type="scientific">Aneurinibacillus soli</name>
    <dbReference type="NCBI Taxonomy" id="1500254"/>
    <lineage>
        <taxon>Bacteria</taxon>
        <taxon>Bacillati</taxon>
        <taxon>Bacillota</taxon>
        <taxon>Bacilli</taxon>
        <taxon>Bacillales</taxon>
        <taxon>Paenibacillaceae</taxon>
        <taxon>Aneurinibacillus group</taxon>
        <taxon>Aneurinibacillus</taxon>
    </lineage>
</organism>
<dbReference type="Proteomes" id="UP000217696">
    <property type="component" value="Chromosome"/>
</dbReference>
<name>A0A0U5BIY5_9BACL</name>
<keyword evidence="2" id="KW-1185">Reference proteome</keyword>
<dbReference type="EMBL" id="AP017312">
    <property type="protein sequence ID" value="BAU28142.1"/>
    <property type="molecule type" value="Genomic_DNA"/>
</dbReference>
<proteinExistence type="predicted"/>
<dbReference type="AlphaFoldDB" id="A0A0U5BIY5"/>
<evidence type="ECO:0000313" key="2">
    <source>
        <dbReference type="Proteomes" id="UP000217696"/>
    </source>
</evidence>
<dbReference type="KEGG" id="asoc:CB4_02316"/>
<accession>A0A0U5BIY5</accession>
<evidence type="ECO:0000313" key="1">
    <source>
        <dbReference type="EMBL" id="BAU28142.1"/>
    </source>
</evidence>
<dbReference type="RefSeq" id="WP_157737944.1">
    <property type="nucleotide sequence ID" value="NZ_AP017312.1"/>
</dbReference>
<gene>
    <name evidence="1" type="ORF">CB4_02316</name>
</gene>
<protein>
    <submittedName>
        <fullName evidence="1">Uncharacterized protein</fullName>
    </submittedName>
</protein>
<reference evidence="1 2" key="1">
    <citation type="submission" date="2015-12" db="EMBL/GenBank/DDBJ databases">
        <title>Genome sequence of Aneurinibacillus soli.</title>
        <authorList>
            <person name="Lee J.S."/>
            <person name="Lee K.C."/>
            <person name="Kim K.K."/>
            <person name="Lee B.W."/>
        </authorList>
    </citation>
    <scope>NUCLEOTIDE SEQUENCE [LARGE SCALE GENOMIC DNA]</scope>
    <source>
        <strain evidence="1 2">CB4</strain>
    </source>
</reference>
<sequence length="53" mass="6217">MKEKAIEFIFKRISGKLSELPDLASSDEVYNHVEDIRSYVGFLREFIEEVIKP</sequence>